<protein>
    <submittedName>
        <fullName evidence="1">Uncharacterized protein</fullName>
    </submittedName>
</protein>
<dbReference type="Proteomes" id="UP000279098">
    <property type="component" value="Genome"/>
</dbReference>
<reference evidence="1 2" key="1">
    <citation type="submission" date="2018-09" db="EMBL/GenBank/DDBJ databases">
        <authorList>
            <person name="Fryberger R.B."/>
            <person name="Stoner T.H."/>
            <person name="Garlena R.A."/>
            <person name="Russell D.A."/>
            <person name="Pope W.H."/>
            <person name="Jacobs-Sera D."/>
            <person name="Hatfull G.F."/>
        </authorList>
    </citation>
    <scope>NUCLEOTIDE SEQUENCE [LARGE SCALE GENOMIC DNA]</scope>
</reference>
<accession>A0A3G2KA70</accession>
<evidence type="ECO:0000313" key="2">
    <source>
        <dbReference type="Proteomes" id="UP000279098"/>
    </source>
</evidence>
<proteinExistence type="predicted"/>
<organism evidence="1 2">
    <name type="scientific">Microbacterium phage Brahms</name>
    <dbReference type="NCBI Taxonomy" id="2419973"/>
    <lineage>
        <taxon>Viruses</taxon>
        <taxon>Duplodnaviria</taxon>
        <taxon>Heunggongvirae</taxon>
        <taxon>Uroviricota</taxon>
        <taxon>Caudoviricetes</taxon>
        <taxon>Armstrongvirus</taxon>
        <taxon>Armstrongvirus armstrong</taxon>
    </lineage>
</organism>
<dbReference type="EMBL" id="MH834602">
    <property type="protein sequence ID" value="AYN55882.1"/>
    <property type="molecule type" value="Genomic_DNA"/>
</dbReference>
<sequence>MAKSGVTKIRMNSAGAIAVLNDPRVAADVLRRANAIANSADKTDGEEWLVNSFRTDRPNATVRTGNKKAMQASAESNALMRALDAGR</sequence>
<gene>
    <name evidence="1" type="primary">9</name>
    <name evidence="1" type="ORF">PBI_BRAHMS_9</name>
</gene>
<name>A0A3G2KA70_9CAUD</name>
<evidence type="ECO:0000313" key="1">
    <source>
        <dbReference type="EMBL" id="AYN55882.1"/>
    </source>
</evidence>